<dbReference type="Gene3D" id="1.10.3720.10">
    <property type="entry name" value="MetI-like"/>
    <property type="match status" value="1"/>
</dbReference>
<comment type="subcellular location">
    <subcellularLocation>
        <location evidence="1 9">Cell membrane</location>
        <topology evidence="1 9">Multi-pass membrane protein</topology>
    </subcellularLocation>
</comment>
<dbReference type="InterPro" id="IPR043429">
    <property type="entry name" value="ArtM/GltK/GlnP/TcyL/YhdX-like"/>
</dbReference>
<keyword evidence="4" id="KW-1003">Cell membrane</keyword>
<dbReference type="InterPro" id="IPR010065">
    <property type="entry name" value="AA_ABC_transptr_permease_3TM"/>
</dbReference>
<keyword evidence="6" id="KW-0029">Amino-acid transport</keyword>
<accession>A0ABZ3ERC4</accession>
<dbReference type="Proteomes" id="UP001451571">
    <property type="component" value="Chromosome"/>
</dbReference>
<dbReference type="PROSITE" id="PS50928">
    <property type="entry name" value="ABC_TM1"/>
    <property type="match status" value="1"/>
</dbReference>
<comment type="similarity">
    <text evidence="2">Belongs to the binding-protein-dependent transport system permease family. HisMQ subfamily.</text>
</comment>
<evidence type="ECO:0000256" key="8">
    <source>
        <dbReference type="ARBA" id="ARBA00023136"/>
    </source>
</evidence>
<name>A0ABZ3ERC4_9FIRM</name>
<keyword evidence="12" id="KW-1185">Reference proteome</keyword>
<dbReference type="InterPro" id="IPR035906">
    <property type="entry name" value="MetI-like_sf"/>
</dbReference>
<evidence type="ECO:0000256" key="9">
    <source>
        <dbReference type="RuleBase" id="RU363032"/>
    </source>
</evidence>
<reference evidence="11 12" key="1">
    <citation type="submission" date="2024-02" db="EMBL/GenBank/DDBJ databases">
        <title>Bacterial strain from lacustrine sediment.</title>
        <authorList>
            <person name="Petit C."/>
            <person name="Fadhlaoui K."/>
        </authorList>
    </citation>
    <scope>NUCLEOTIDE SEQUENCE [LARGE SCALE GENOMIC DNA]</scope>
    <source>
        <strain evidence="11 12">IPX-CK</strain>
    </source>
</reference>
<gene>
    <name evidence="11" type="ORF">V6984_11805</name>
</gene>
<evidence type="ECO:0000313" key="12">
    <source>
        <dbReference type="Proteomes" id="UP001451571"/>
    </source>
</evidence>
<dbReference type="PANTHER" id="PTHR30614">
    <property type="entry name" value="MEMBRANE COMPONENT OF AMINO ACID ABC TRANSPORTER"/>
    <property type="match status" value="1"/>
</dbReference>
<feature type="transmembrane region" description="Helical" evidence="9">
    <location>
        <begin position="30"/>
        <end position="54"/>
    </location>
</feature>
<organism evidence="11 12">
    <name type="scientific">Kineothrix sedimenti</name>
    <dbReference type="NCBI Taxonomy" id="3123317"/>
    <lineage>
        <taxon>Bacteria</taxon>
        <taxon>Bacillati</taxon>
        <taxon>Bacillota</taxon>
        <taxon>Clostridia</taxon>
        <taxon>Lachnospirales</taxon>
        <taxon>Lachnospiraceae</taxon>
        <taxon>Kineothrix</taxon>
    </lineage>
</organism>
<keyword evidence="7 9" id="KW-1133">Transmembrane helix</keyword>
<dbReference type="CDD" id="cd06261">
    <property type="entry name" value="TM_PBP2"/>
    <property type="match status" value="1"/>
</dbReference>
<keyword evidence="3 9" id="KW-0813">Transport</keyword>
<dbReference type="SUPFAM" id="SSF161098">
    <property type="entry name" value="MetI-like"/>
    <property type="match status" value="1"/>
</dbReference>
<evidence type="ECO:0000313" key="11">
    <source>
        <dbReference type="EMBL" id="XAH72217.1"/>
    </source>
</evidence>
<evidence type="ECO:0000256" key="6">
    <source>
        <dbReference type="ARBA" id="ARBA00022970"/>
    </source>
</evidence>
<dbReference type="Pfam" id="PF00528">
    <property type="entry name" value="BPD_transp_1"/>
    <property type="match status" value="1"/>
</dbReference>
<sequence>MDKGFAGWVIYIWNEYWPFFLKGTIVTLEVAILGTILGFLLGFLIGILQSAPIVKNDNVFKKTVFRLLLLLSRIYVEIFRSTPMMVQGMVIFYGLKSFGPGLSSFWAAVLVTMLNTGAYMSETVRGGIISIDYGQQEGAKALGMSHVATMYSVILPQAFRNIIPEMVNMYLTNLKMTSVLNVINVAELYFVTKTAAGTYYRYFEAYIICGLIYFVLCTLFTRVFSVLEKKLDGKKNYELAVEYMEAE</sequence>
<feature type="transmembrane region" description="Helical" evidence="9">
    <location>
        <begin position="205"/>
        <end position="227"/>
    </location>
</feature>
<evidence type="ECO:0000259" key="10">
    <source>
        <dbReference type="PROSITE" id="PS50928"/>
    </source>
</evidence>
<dbReference type="RefSeq" id="WP_342755836.1">
    <property type="nucleotide sequence ID" value="NZ_CP146256.1"/>
</dbReference>
<dbReference type="EMBL" id="CP146256">
    <property type="protein sequence ID" value="XAH72217.1"/>
    <property type="molecule type" value="Genomic_DNA"/>
</dbReference>
<evidence type="ECO:0000256" key="1">
    <source>
        <dbReference type="ARBA" id="ARBA00004651"/>
    </source>
</evidence>
<dbReference type="NCBIfam" id="TIGR01726">
    <property type="entry name" value="HEQRo_perm_3TM"/>
    <property type="match status" value="1"/>
</dbReference>
<dbReference type="PANTHER" id="PTHR30614:SF20">
    <property type="entry name" value="GLUTAMINE TRANSPORT SYSTEM PERMEASE PROTEIN GLNP"/>
    <property type="match status" value="1"/>
</dbReference>
<evidence type="ECO:0000256" key="5">
    <source>
        <dbReference type="ARBA" id="ARBA00022692"/>
    </source>
</evidence>
<evidence type="ECO:0000256" key="2">
    <source>
        <dbReference type="ARBA" id="ARBA00010072"/>
    </source>
</evidence>
<keyword evidence="5 9" id="KW-0812">Transmembrane</keyword>
<dbReference type="InterPro" id="IPR000515">
    <property type="entry name" value="MetI-like"/>
</dbReference>
<evidence type="ECO:0000256" key="4">
    <source>
        <dbReference type="ARBA" id="ARBA00022475"/>
    </source>
</evidence>
<feature type="domain" description="ABC transmembrane type-1" evidence="10">
    <location>
        <begin position="24"/>
        <end position="224"/>
    </location>
</feature>
<protein>
    <submittedName>
        <fullName evidence="11">Amino acid ABC transporter permease</fullName>
    </submittedName>
</protein>
<evidence type="ECO:0000256" key="7">
    <source>
        <dbReference type="ARBA" id="ARBA00022989"/>
    </source>
</evidence>
<keyword evidence="8 9" id="KW-0472">Membrane</keyword>
<evidence type="ECO:0000256" key="3">
    <source>
        <dbReference type="ARBA" id="ARBA00022448"/>
    </source>
</evidence>
<proteinExistence type="inferred from homology"/>